<sequence>MRTFHHMELADFWYTYETSKALSDFVMEICIQNYITGENCNFMAFFFIIVSLQVHFHPRKFLFYVL</sequence>
<protein>
    <submittedName>
        <fullName evidence="1">Uncharacterized protein</fullName>
    </submittedName>
</protein>
<gene>
    <name evidence="1" type="ORF">CI610_02830</name>
</gene>
<organism evidence="1">
    <name type="scientific">invertebrate metagenome</name>
    <dbReference type="NCBI Taxonomy" id="1711999"/>
    <lineage>
        <taxon>unclassified sequences</taxon>
        <taxon>metagenomes</taxon>
        <taxon>organismal metagenomes</taxon>
    </lineage>
</organism>
<dbReference type="EMBL" id="NSIT01000223">
    <property type="protein sequence ID" value="PJE78237.1"/>
    <property type="molecule type" value="Genomic_DNA"/>
</dbReference>
<accession>A0A2H9T4V3</accession>
<evidence type="ECO:0000313" key="1">
    <source>
        <dbReference type="EMBL" id="PJE78237.1"/>
    </source>
</evidence>
<proteinExistence type="predicted"/>
<name>A0A2H9T4V3_9ZZZZ</name>
<dbReference type="AlphaFoldDB" id="A0A2H9T4V3"/>
<comment type="caution">
    <text evidence="1">The sequence shown here is derived from an EMBL/GenBank/DDBJ whole genome shotgun (WGS) entry which is preliminary data.</text>
</comment>
<reference evidence="1" key="1">
    <citation type="journal article" date="2017" name="Appl. Environ. Microbiol.">
        <title>Molecular characterization of an Endozoicomonas-like organism causing infection in king scallop Pecten maximus L.</title>
        <authorList>
            <person name="Cano I."/>
            <person name="van Aerle R."/>
            <person name="Ross S."/>
            <person name="Verner-Jeffreys D.W."/>
            <person name="Paley R.K."/>
            <person name="Rimmer G."/>
            <person name="Ryder D."/>
            <person name="Hooper P."/>
            <person name="Stone D."/>
            <person name="Feist S.W."/>
        </authorList>
    </citation>
    <scope>NUCLEOTIDE SEQUENCE</scope>
</reference>